<evidence type="ECO:0000313" key="2">
    <source>
        <dbReference type="WBParaSite" id="HCON_00160060-00001"/>
    </source>
</evidence>
<dbReference type="WBParaSite" id="HCON_00160060-00001">
    <property type="protein sequence ID" value="HCON_00160060-00001"/>
    <property type="gene ID" value="HCON_00160060"/>
</dbReference>
<name>A0A7I5EDK1_HAECO</name>
<protein>
    <submittedName>
        <fullName evidence="2">Uncharacterized protein</fullName>
    </submittedName>
</protein>
<reference evidence="2" key="1">
    <citation type="submission" date="2020-12" db="UniProtKB">
        <authorList>
            <consortium name="WormBaseParasite"/>
        </authorList>
    </citation>
    <scope>IDENTIFICATION</scope>
    <source>
        <strain evidence="2">MHco3</strain>
    </source>
</reference>
<organism evidence="1 2">
    <name type="scientific">Haemonchus contortus</name>
    <name type="common">Barber pole worm</name>
    <dbReference type="NCBI Taxonomy" id="6289"/>
    <lineage>
        <taxon>Eukaryota</taxon>
        <taxon>Metazoa</taxon>
        <taxon>Ecdysozoa</taxon>
        <taxon>Nematoda</taxon>
        <taxon>Chromadorea</taxon>
        <taxon>Rhabditida</taxon>
        <taxon>Rhabditina</taxon>
        <taxon>Rhabditomorpha</taxon>
        <taxon>Strongyloidea</taxon>
        <taxon>Trichostrongylidae</taxon>
        <taxon>Haemonchus</taxon>
    </lineage>
</organism>
<keyword evidence="1" id="KW-1185">Reference proteome</keyword>
<proteinExistence type="predicted"/>
<evidence type="ECO:0000313" key="1">
    <source>
        <dbReference type="Proteomes" id="UP000025227"/>
    </source>
</evidence>
<dbReference type="AlphaFoldDB" id="A0A7I5EDK1"/>
<sequence>MTDVAVVPSFNTGSDHRLVRGRFYLDCGLVRLTRIRSRQPCPTILDEDAVTRLAKEESFEVMDDIDADYENLVQTVTAIASSCRYCSQPQFSPHLCFFSCATREAKKYGSTGKSCGVHFAK</sequence>
<dbReference type="Proteomes" id="UP000025227">
    <property type="component" value="Unplaced"/>
</dbReference>
<dbReference type="OrthoDB" id="5842760at2759"/>
<accession>A0A7I5EDK1</accession>